<dbReference type="InterPro" id="IPR039448">
    <property type="entry name" value="Beta_helix"/>
</dbReference>
<proteinExistence type="predicted"/>
<comment type="caution">
    <text evidence="2">The sequence shown here is derived from an EMBL/GenBank/DDBJ whole genome shotgun (WGS) entry which is preliminary data.</text>
</comment>
<dbReference type="InterPro" id="IPR011050">
    <property type="entry name" value="Pectin_lyase_fold/virulence"/>
</dbReference>
<evidence type="ECO:0000313" key="2">
    <source>
        <dbReference type="EMBL" id="EUJ29555.1"/>
    </source>
</evidence>
<dbReference type="Gene3D" id="2.160.20.10">
    <property type="entry name" value="Single-stranded right-handed beta-helix, Pectin lyase-like"/>
    <property type="match status" value="1"/>
</dbReference>
<evidence type="ECO:0000259" key="1">
    <source>
        <dbReference type="Pfam" id="PF13229"/>
    </source>
</evidence>
<dbReference type="PATRIC" id="fig|1265820.5.peg.2029"/>
<dbReference type="InterPro" id="IPR012334">
    <property type="entry name" value="Pectin_lyas_fold"/>
</dbReference>
<dbReference type="STRING" id="1265820.PCORN_10337"/>
<protein>
    <recommendedName>
        <fullName evidence="1">Right handed beta helix domain-containing protein</fullName>
    </recommendedName>
</protein>
<dbReference type="SMART" id="SM00710">
    <property type="entry name" value="PbH1"/>
    <property type="match status" value="4"/>
</dbReference>
<dbReference type="SUPFAM" id="SSF51126">
    <property type="entry name" value="Pectin lyase-like"/>
    <property type="match status" value="1"/>
</dbReference>
<evidence type="ECO:0000313" key="3">
    <source>
        <dbReference type="Proteomes" id="UP000019254"/>
    </source>
</evidence>
<dbReference type="Pfam" id="PF13229">
    <property type="entry name" value="Beta_helix"/>
    <property type="match status" value="1"/>
</dbReference>
<reference evidence="2 3" key="1">
    <citation type="journal article" date="2014" name="Int. J. Syst. Evol. Microbiol.">
        <title>Listeria floridensis sp. nov., Listeria aquatica sp. nov., Listeria cornellensis sp. nov., Listeria riparia sp. nov. and Listeria grandensis sp. nov., from agricultural and natural environments.</title>
        <authorList>
            <person name="den Bakker H.C."/>
            <person name="Warchocki S."/>
            <person name="Wright E.M."/>
            <person name="Allred A.F."/>
            <person name="Ahlstrom C."/>
            <person name="Manuel C.S."/>
            <person name="Stasiewicz M.J."/>
            <person name="Burrell A."/>
            <person name="Roof S."/>
            <person name="Strawn L."/>
            <person name="Fortes E.D."/>
            <person name="Nightingale K.K."/>
            <person name="Kephart D."/>
            <person name="Wiedmann M."/>
        </authorList>
    </citation>
    <scope>NUCLEOTIDE SEQUENCE [LARGE SCALE GENOMIC DNA]</scope>
    <source>
        <strain evidence="3">FSL F6-969</strain>
    </source>
</reference>
<accession>W7BXX5</accession>
<sequence>MKKAVMTNFKASVNRGEYASENVESWRALMETLKSSEEEVILQFGEGEYFFNEAIEVISNITIKGAIMNGEKMTTLTFIHPGSGIVTGLKIQPIEGVVSDTLTNVSFKDIQIQYATFDDTVPALTYEEEDPAKNYSLITLLRPYRHSYNEYSGLSNISFTNVHINANERGHVALNLGGIKNLIVENCRVEGSGYGNGIGVEYSEGVSIKNNIVHNTGRAGVQLYRGNKNVVVEGNRVTDWMQRYGVYHYFYVNNEEKVTEMFDAGIDSYGPHNDGIQILNNMVQVGDAYMDENPCNKKN</sequence>
<dbReference type="RefSeq" id="WP_036079499.1">
    <property type="nucleotide sequence ID" value="NZ_AODE01000019.1"/>
</dbReference>
<keyword evidence="3" id="KW-1185">Reference proteome</keyword>
<dbReference type="InterPro" id="IPR006626">
    <property type="entry name" value="PbH1"/>
</dbReference>
<dbReference type="OrthoDB" id="2359457at2"/>
<gene>
    <name evidence="2" type="ORF">PCORN_10337</name>
</gene>
<organism evidence="2 3">
    <name type="scientific">Listeria cornellensis FSL F6-0969</name>
    <dbReference type="NCBI Taxonomy" id="1265820"/>
    <lineage>
        <taxon>Bacteria</taxon>
        <taxon>Bacillati</taxon>
        <taxon>Bacillota</taxon>
        <taxon>Bacilli</taxon>
        <taxon>Bacillales</taxon>
        <taxon>Listeriaceae</taxon>
        <taxon>Listeria</taxon>
    </lineage>
</organism>
<dbReference type="AlphaFoldDB" id="W7BXX5"/>
<dbReference type="EMBL" id="AODE01000019">
    <property type="protein sequence ID" value="EUJ29555.1"/>
    <property type="molecule type" value="Genomic_DNA"/>
</dbReference>
<name>W7BXX5_9LIST</name>
<feature type="domain" description="Right handed beta helix" evidence="1">
    <location>
        <begin position="153"/>
        <end position="246"/>
    </location>
</feature>
<dbReference type="Proteomes" id="UP000019254">
    <property type="component" value="Unassembled WGS sequence"/>
</dbReference>